<accession>A0A8D6PSV2</accession>
<sequence>MKVMKVVQNKEIIYIYPTTTIRKALMTMNENKYRRLPIVNPGNNKLVGILTSMDIVDFMGGGSKYNLTREKHNRNLYAAINEPVREIMEENVITLKENADLDDAIETFLTKNVGGVPIVNDDYQLISMITERDVIKVLLDKIDENEVIDDYITRNVIFATPGERLKDVARTMVRNKFRRLPVVSEEKLVGIITSTDFIRLLGSDWAFNHLQTGNVREITNVRMEEIMIRDVITAKEGDKLKDVAKIMVTNDIGALPVVDENMRIKGIITEKDVLKYFAK</sequence>
<keyword evidence="6" id="KW-1185">Reference proteome</keyword>
<dbReference type="RefSeq" id="WP_214399503.1">
    <property type="nucleotide sequence ID" value="NZ_LR792632.1"/>
</dbReference>
<dbReference type="GeneID" id="65883949"/>
<name>A0A8D6PSV2_9EURY</name>
<protein>
    <submittedName>
        <fullName evidence="5">Signal transduction protein with CBS domains</fullName>
    </submittedName>
</protein>
<feature type="domain" description="CBS" evidence="4">
    <location>
        <begin position="88"/>
        <end position="144"/>
    </location>
</feature>
<evidence type="ECO:0000313" key="5">
    <source>
        <dbReference type="EMBL" id="CAB3289294.1"/>
    </source>
</evidence>
<dbReference type="CDD" id="cd17779">
    <property type="entry name" value="CBS_archAMPK_gamma-repeat1"/>
    <property type="match status" value="1"/>
</dbReference>
<dbReference type="EMBL" id="LR792632">
    <property type="protein sequence ID" value="CAB3289294.1"/>
    <property type="molecule type" value="Genomic_DNA"/>
</dbReference>
<dbReference type="Gene3D" id="3.10.580.10">
    <property type="entry name" value="CBS-domain"/>
    <property type="match status" value="2"/>
</dbReference>
<dbReference type="InterPro" id="IPR051257">
    <property type="entry name" value="Diverse_CBS-Domain"/>
</dbReference>
<evidence type="ECO:0000259" key="4">
    <source>
        <dbReference type="PROSITE" id="PS51371"/>
    </source>
</evidence>
<keyword evidence="1" id="KW-0677">Repeat</keyword>
<dbReference type="AlphaFoldDB" id="A0A8D6PSV2"/>
<dbReference type="InterPro" id="IPR046342">
    <property type="entry name" value="CBS_dom_sf"/>
</dbReference>
<evidence type="ECO:0000256" key="1">
    <source>
        <dbReference type="ARBA" id="ARBA00022737"/>
    </source>
</evidence>
<feature type="domain" description="CBS" evidence="4">
    <location>
        <begin position="227"/>
        <end position="279"/>
    </location>
</feature>
<dbReference type="InterPro" id="IPR000644">
    <property type="entry name" value="CBS_dom"/>
</dbReference>
<proteinExistence type="predicted"/>
<dbReference type="PANTHER" id="PTHR43080:SF2">
    <property type="entry name" value="CBS DOMAIN-CONTAINING PROTEIN"/>
    <property type="match status" value="1"/>
</dbReference>
<evidence type="ECO:0000256" key="2">
    <source>
        <dbReference type="ARBA" id="ARBA00023122"/>
    </source>
</evidence>
<keyword evidence="2 3" id="KW-0129">CBS domain</keyword>
<evidence type="ECO:0000313" key="6">
    <source>
        <dbReference type="Proteomes" id="UP000679213"/>
    </source>
</evidence>
<dbReference type="PANTHER" id="PTHR43080">
    <property type="entry name" value="CBS DOMAIN-CONTAINING PROTEIN CBSX3, MITOCHONDRIAL"/>
    <property type="match status" value="1"/>
</dbReference>
<organism evidence="5 6">
    <name type="scientific">Methanocaldococcus lauensis</name>
    <dbReference type="NCBI Taxonomy" id="2546128"/>
    <lineage>
        <taxon>Archaea</taxon>
        <taxon>Methanobacteriati</taxon>
        <taxon>Methanobacteriota</taxon>
        <taxon>Methanomada group</taxon>
        <taxon>Methanococci</taxon>
        <taxon>Methanococcales</taxon>
        <taxon>Methanocaldococcaceae</taxon>
        <taxon>Methanocaldococcus</taxon>
    </lineage>
</organism>
<dbReference type="Pfam" id="PF00571">
    <property type="entry name" value="CBS"/>
    <property type="match status" value="4"/>
</dbReference>
<gene>
    <name evidence="5" type="ORF">MLAUSG7_1152</name>
</gene>
<dbReference type="SUPFAM" id="SSF54631">
    <property type="entry name" value="CBS-domain pair"/>
    <property type="match status" value="2"/>
</dbReference>
<dbReference type="KEGG" id="mesg:MLAUSG7_1152"/>
<dbReference type="SMART" id="SM00116">
    <property type="entry name" value="CBS"/>
    <property type="match status" value="4"/>
</dbReference>
<feature type="domain" description="CBS" evidence="4">
    <location>
        <begin position="8"/>
        <end position="65"/>
    </location>
</feature>
<reference evidence="5 6" key="1">
    <citation type="submission" date="2020-04" db="EMBL/GenBank/DDBJ databases">
        <authorList>
            <consortium name="Genoscope - CEA"/>
            <person name="William W."/>
        </authorList>
    </citation>
    <scope>NUCLEOTIDE SEQUENCE [LARGE SCALE GENOMIC DNA]</scope>
    <source>
        <strain evidence="5 6">SG7</strain>
    </source>
</reference>
<dbReference type="PROSITE" id="PS51371">
    <property type="entry name" value="CBS"/>
    <property type="match status" value="4"/>
</dbReference>
<dbReference type="Proteomes" id="UP000679213">
    <property type="component" value="Chromosome I"/>
</dbReference>
<feature type="domain" description="CBS" evidence="4">
    <location>
        <begin position="152"/>
        <end position="207"/>
    </location>
</feature>
<evidence type="ECO:0000256" key="3">
    <source>
        <dbReference type="PROSITE-ProRule" id="PRU00703"/>
    </source>
</evidence>
<dbReference type="CDD" id="cd04631">
    <property type="entry name" value="CBS_archAMPK_gamma-repeat2"/>
    <property type="match status" value="1"/>
</dbReference>